<evidence type="ECO:0000313" key="2">
    <source>
        <dbReference type="EMBL" id="KPA85635.1"/>
    </source>
</evidence>
<accession>A0A0N0DZT1</accession>
<protein>
    <submittedName>
        <fullName evidence="2">Uncharacterized protein</fullName>
    </submittedName>
</protein>
<proteinExistence type="predicted"/>
<evidence type="ECO:0000256" key="1">
    <source>
        <dbReference type="SAM" id="MobiDB-lite"/>
    </source>
</evidence>
<feature type="region of interest" description="Disordered" evidence="1">
    <location>
        <begin position="355"/>
        <end position="376"/>
    </location>
</feature>
<dbReference type="Proteomes" id="UP000037923">
    <property type="component" value="Unassembled WGS sequence"/>
</dbReference>
<dbReference type="AlphaFoldDB" id="A0A0N0DZT1"/>
<dbReference type="GeneID" id="26900335"/>
<keyword evidence="3" id="KW-1185">Reference proteome</keyword>
<comment type="caution">
    <text evidence="2">The sequence shown here is derived from an EMBL/GenBank/DDBJ whole genome shotgun (WGS) entry which is preliminary data.</text>
</comment>
<organism evidence="2 3">
    <name type="scientific">Leptomonas pyrrhocoris</name>
    <name type="common">Firebug parasite</name>
    <dbReference type="NCBI Taxonomy" id="157538"/>
    <lineage>
        <taxon>Eukaryota</taxon>
        <taxon>Discoba</taxon>
        <taxon>Euglenozoa</taxon>
        <taxon>Kinetoplastea</taxon>
        <taxon>Metakinetoplastina</taxon>
        <taxon>Trypanosomatida</taxon>
        <taxon>Trypanosomatidae</taxon>
        <taxon>Leishmaniinae</taxon>
        <taxon>Leptomonas</taxon>
    </lineage>
</organism>
<dbReference type="RefSeq" id="XP_015664074.1">
    <property type="nucleotide sequence ID" value="XM_015796066.1"/>
</dbReference>
<dbReference type="EMBL" id="LGTL01000001">
    <property type="protein sequence ID" value="KPA85635.1"/>
    <property type="molecule type" value="Genomic_DNA"/>
</dbReference>
<dbReference type="OrthoDB" id="10668243at2759"/>
<gene>
    <name evidence="2" type="ORF">ABB37_00037</name>
</gene>
<dbReference type="VEuPathDB" id="TriTrypDB:LpyrH10_01_0370"/>
<evidence type="ECO:0000313" key="3">
    <source>
        <dbReference type="Proteomes" id="UP000037923"/>
    </source>
</evidence>
<reference evidence="2 3" key="1">
    <citation type="submission" date="2015-07" db="EMBL/GenBank/DDBJ databases">
        <title>High-quality genome of monoxenous trypanosomatid Leptomonas pyrrhocoris.</title>
        <authorList>
            <person name="Flegontov P."/>
            <person name="Butenko A."/>
            <person name="Firsov S."/>
            <person name="Vlcek C."/>
            <person name="Logacheva M.D."/>
            <person name="Field M."/>
            <person name="Filatov D."/>
            <person name="Flegontova O."/>
            <person name="Gerasimov E."/>
            <person name="Jackson A.P."/>
            <person name="Kelly S."/>
            <person name="Opperdoes F."/>
            <person name="O'Reilly A."/>
            <person name="Votypka J."/>
            <person name="Yurchenko V."/>
            <person name="Lukes J."/>
        </authorList>
    </citation>
    <scope>NUCLEOTIDE SEQUENCE [LARGE SCALE GENOMIC DNA]</scope>
    <source>
        <strain evidence="2">H10</strain>
    </source>
</reference>
<sequence>MDTMRSTRGATEAAEGLARHEVYVVAFVAEEGVKRRELGPAAEELWGELALEDVDARARVLQRRADSVVADENAVRDNIRIQEIRNRTPLLDAFCVDGWKISCAALMQQEAADRQLLTADEYLSREGIWFEDIHDYYRCRAAELARVEANARKGVVLHEAVARRQLHAAAVDLREHLLAEANAKARAALSAMEAVERRRVIAGEAASRDDLRTAARLSSLRVQLLLVPRKEAQLRASLMDMRESEMAQFVAASRADMQRAARASVERRETARRRALATAEATTSNRLSESGLADRHIAEVTVAYRTNEQQSIGAALPPAVLRRLQCLLEEEEDERELVLLDEVRVRRKRLPSTATSICGSQGDVESVHASGLPPDIRPRVTRDRNRGNVSNDALQRWVRFNR</sequence>
<name>A0A0N0DZT1_LEPPY</name>